<protein>
    <recommendedName>
        <fullName evidence="3">Phosphoglycerate mutase</fullName>
    </recommendedName>
</protein>
<dbReference type="Pfam" id="PF00300">
    <property type="entry name" value="His_Phos_1"/>
    <property type="match status" value="1"/>
</dbReference>
<proteinExistence type="predicted"/>
<organism evidence="1 2">
    <name type="scientific">Daldinia eschscholtzii</name>
    <dbReference type="NCBI Taxonomy" id="292717"/>
    <lineage>
        <taxon>Eukaryota</taxon>
        <taxon>Fungi</taxon>
        <taxon>Dikarya</taxon>
        <taxon>Ascomycota</taxon>
        <taxon>Pezizomycotina</taxon>
        <taxon>Sordariomycetes</taxon>
        <taxon>Xylariomycetidae</taxon>
        <taxon>Xylariales</taxon>
        <taxon>Hypoxylaceae</taxon>
        <taxon>Daldinia</taxon>
    </lineage>
</organism>
<dbReference type="AlphaFoldDB" id="A0AAX6MGH2"/>
<dbReference type="CDD" id="cd07067">
    <property type="entry name" value="HP_PGM_like"/>
    <property type="match status" value="1"/>
</dbReference>
<evidence type="ECO:0000313" key="1">
    <source>
        <dbReference type="EMBL" id="KAK6951271.1"/>
    </source>
</evidence>
<dbReference type="GO" id="GO:0016791">
    <property type="term" value="F:phosphatase activity"/>
    <property type="evidence" value="ECO:0007669"/>
    <property type="project" value="TreeGrafter"/>
</dbReference>
<dbReference type="InterPro" id="IPR013078">
    <property type="entry name" value="His_Pase_superF_clade-1"/>
</dbReference>
<comment type="caution">
    <text evidence="1">The sequence shown here is derived from an EMBL/GenBank/DDBJ whole genome shotgun (WGS) entry which is preliminary data.</text>
</comment>
<name>A0AAX6MGH2_9PEZI</name>
<evidence type="ECO:0008006" key="3">
    <source>
        <dbReference type="Google" id="ProtNLM"/>
    </source>
</evidence>
<accession>A0AAX6MGH2</accession>
<dbReference type="SUPFAM" id="SSF53254">
    <property type="entry name" value="Phosphoglycerate mutase-like"/>
    <property type="match status" value="1"/>
</dbReference>
<keyword evidence="2" id="KW-1185">Reference proteome</keyword>
<dbReference type="Gene3D" id="3.40.50.1240">
    <property type="entry name" value="Phosphoglycerate mutase-like"/>
    <property type="match status" value="1"/>
</dbReference>
<dbReference type="PANTHER" id="PTHR48100">
    <property type="entry name" value="BROAD-SPECIFICITY PHOSPHATASE YOR283W-RELATED"/>
    <property type="match status" value="1"/>
</dbReference>
<evidence type="ECO:0000313" key="2">
    <source>
        <dbReference type="Proteomes" id="UP001369815"/>
    </source>
</evidence>
<dbReference type="PANTHER" id="PTHR48100:SF1">
    <property type="entry name" value="HISTIDINE PHOSPHATASE FAMILY PROTEIN-RELATED"/>
    <property type="match status" value="1"/>
</dbReference>
<dbReference type="InterPro" id="IPR029033">
    <property type="entry name" value="His_PPase_superfam"/>
</dbReference>
<dbReference type="SMART" id="SM00855">
    <property type="entry name" value="PGAM"/>
    <property type="match status" value="1"/>
</dbReference>
<gene>
    <name evidence="1" type="ORF">Daesc_007802</name>
</gene>
<dbReference type="GO" id="GO:0005737">
    <property type="term" value="C:cytoplasm"/>
    <property type="evidence" value="ECO:0007669"/>
    <property type="project" value="TreeGrafter"/>
</dbReference>
<reference evidence="1 2" key="1">
    <citation type="journal article" date="2024" name="Front Chem Biol">
        <title>Unveiling the potential of Daldinia eschscholtzii MFLUCC 19-0629 through bioactivity and bioinformatics studies for enhanced sustainable agriculture production.</title>
        <authorList>
            <person name="Brooks S."/>
            <person name="Weaver J.A."/>
            <person name="Klomchit A."/>
            <person name="Alharthi S.A."/>
            <person name="Onlamun T."/>
            <person name="Nurani R."/>
            <person name="Vong T.K."/>
            <person name="Alberti F."/>
            <person name="Greco C."/>
        </authorList>
    </citation>
    <scope>NUCLEOTIDE SEQUENCE [LARGE SCALE GENOMIC DNA]</scope>
    <source>
        <strain evidence="1">MFLUCC 19-0629</strain>
    </source>
</reference>
<dbReference type="EMBL" id="JBANMG010000007">
    <property type="protein sequence ID" value="KAK6951271.1"/>
    <property type="molecule type" value="Genomic_DNA"/>
</dbReference>
<sequence>MGLIERAYGTDAAFDPKGEKSQWERFVRYLEFLNENARGGVQYKLIFLIRHGQGYHNLKEAEVGRQQWESYWSHLDGDGNTVWADSRLAEKGKQQAQALNDFWRDAIAAGMPTPQRYYTSPLARCLETTSITYSGLEVPADRPFKPIIKENLRERFGKHTCDRRSSRNWIATNYPDFRIESTLTEADELWKKEVRESEGEIAERVTTLLQDIFQQDDKSILSFTAHSGFLRALYGVIGHPDVWVSAGAMVPVLVRAS</sequence>
<dbReference type="InterPro" id="IPR050275">
    <property type="entry name" value="PGM_Phosphatase"/>
</dbReference>
<dbReference type="Proteomes" id="UP001369815">
    <property type="component" value="Unassembled WGS sequence"/>
</dbReference>